<reference evidence="2 3" key="1">
    <citation type="submission" date="2021-06" db="EMBL/GenBank/DDBJ databases">
        <title>Caerostris extrusa draft genome.</title>
        <authorList>
            <person name="Kono N."/>
            <person name="Arakawa K."/>
        </authorList>
    </citation>
    <scope>NUCLEOTIDE SEQUENCE [LARGE SCALE GENOMIC DNA]</scope>
</reference>
<feature type="compositionally biased region" description="Basic and acidic residues" evidence="1">
    <location>
        <begin position="74"/>
        <end position="90"/>
    </location>
</feature>
<dbReference type="Proteomes" id="UP001054945">
    <property type="component" value="Unassembled WGS sequence"/>
</dbReference>
<accession>A0AAV4VWB4</accession>
<proteinExistence type="predicted"/>
<protein>
    <submittedName>
        <fullName evidence="2">Uncharacterized protein</fullName>
    </submittedName>
</protein>
<organism evidence="2 3">
    <name type="scientific">Caerostris extrusa</name>
    <name type="common">Bark spider</name>
    <name type="synonym">Caerostris bankana</name>
    <dbReference type="NCBI Taxonomy" id="172846"/>
    <lineage>
        <taxon>Eukaryota</taxon>
        <taxon>Metazoa</taxon>
        <taxon>Ecdysozoa</taxon>
        <taxon>Arthropoda</taxon>
        <taxon>Chelicerata</taxon>
        <taxon>Arachnida</taxon>
        <taxon>Araneae</taxon>
        <taxon>Araneomorphae</taxon>
        <taxon>Entelegynae</taxon>
        <taxon>Araneoidea</taxon>
        <taxon>Araneidae</taxon>
        <taxon>Caerostris</taxon>
    </lineage>
</organism>
<evidence type="ECO:0000313" key="3">
    <source>
        <dbReference type="Proteomes" id="UP001054945"/>
    </source>
</evidence>
<feature type="region of interest" description="Disordered" evidence="1">
    <location>
        <begin position="74"/>
        <end position="103"/>
    </location>
</feature>
<sequence length="103" mass="11745">MHPLKRPSHSWYFTGGKTQISDRTGSPRVSMNCFACDDGVDQDRRTPTSTQTALHRFPAVINLRDCSARQSVKRERAQQADEGRCQERERLHHLRSATSISGY</sequence>
<gene>
    <name evidence="2" type="ORF">CEXT_583821</name>
</gene>
<evidence type="ECO:0000313" key="2">
    <source>
        <dbReference type="EMBL" id="GIY73560.1"/>
    </source>
</evidence>
<comment type="caution">
    <text evidence="2">The sequence shown here is derived from an EMBL/GenBank/DDBJ whole genome shotgun (WGS) entry which is preliminary data.</text>
</comment>
<evidence type="ECO:0000256" key="1">
    <source>
        <dbReference type="SAM" id="MobiDB-lite"/>
    </source>
</evidence>
<dbReference type="EMBL" id="BPLR01015099">
    <property type="protein sequence ID" value="GIY73560.1"/>
    <property type="molecule type" value="Genomic_DNA"/>
</dbReference>
<keyword evidence="3" id="KW-1185">Reference proteome</keyword>
<name>A0AAV4VWB4_CAEEX</name>
<dbReference type="AlphaFoldDB" id="A0AAV4VWB4"/>